<accession>A0A8C9GWQ8</accession>
<organism evidence="1 2">
    <name type="scientific">Piliocolobus tephrosceles</name>
    <name type="common">Ugandan red Colobus</name>
    <dbReference type="NCBI Taxonomy" id="591936"/>
    <lineage>
        <taxon>Eukaryota</taxon>
        <taxon>Metazoa</taxon>
        <taxon>Chordata</taxon>
        <taxon>Craniata</taxon>
        <taxon>Vertebrata</taxon>
        <taxon>Euteleostomi</taxon>
        <taxon>Mammalia</taxon>
        <taxon>Eutheria</taxon>
        <taxon>Euarchontoglires</taxon>
        <taxon>Primates</taxon>
        <taxon>Haplorrhini</taxon>
        <taxon>Catarrhini</taxon>
        <taxon>Cercopithecidae</taxon>
        <taxon>Colobinae</taxon>
        <taxon>Piliocolobus</taxon>
    </lineage>
</organism>
<dbReference type="AlphaFoldDB" id="A0A8C9GWQ8"/>
<dbReference type="Ensembl" id="ENSPTET00000016620.1">
    <property type="protein sequence ID" value="ENSPTEP00000010994.1"/>
    <property type="gene ID" value="ENSPTEG00000012410.1"/>
</dbReference>
<evidence type="ECO:0000313" key="2">
    <source>
        <dbReference type="Proteomes" id="UP000694416"/>
    </source>
</evidence>
<evidence type="ECO:0000313" key="1">
    <source>
        <dbReference type="Ensembl" id="ENSPTEP00000010994.1"/>
    </source>
</evidence>
<reference evidence="1" key="2">
    <citation type="submission" date="2025-09" db="UniProtKB">
        <authorList>
            <consortium name="Ensembl"/>
        </authorList>
    </citation>
    <scope>IDENTIFICATION</scope>
</reference>
<proteinExistence type="predicted"/>
<sequence length="141" mass="16280">MYAQEHRLWGLMDKPHSAPCLISLNLSFLICKKGRNAIRVQQSTDERMDAMLLRQCPTQGTRKNHESNSNLHHAPNWIFHSTIIPPNKGSKRCLREGNWWLVAHGWRSWGTTGVTANGDRVSFWDVENVLKLVMLMVARIY</sequence>
<name>A0A8C9GWQ8_9PRIM</name>
<keyword evidence="2" id="KW-1185">Reference proteome</keyword>
<dbReference type="Proteomes" id="UP000694416">
    <property type="component" value="Unplaced"/>
</dbReference>
<reference evidence="1" key="1">
    <citation type="submission" date="2025-08" db="UniProtKB">
        <authorList>
            <consortium name="Ensembl"/>
        </authorList>
    </citation>
    <scope>IDENTIFICATION</scope>
</reference>
<protein>
    <submittedName>
        <fullName evidence="1">Uncharacterized protein</fullName>
    </submittedName>
</protein>